<reference evidence="9 10" key="1">
    <citation type="submission" date="2018-02" db="EMBL/GenBank/DDBJ databases">
        <title>Genome sequencing of Solimonas sp. HR-BB.</title>
        <authorList>
            <person name="Lee Y."/>
            <person name="Jeon C.O."/>
        </authorList>
    </citation>
    <scope>NUCLEOTIDE SEQUENCE [LARGE SCALE GENOMIC DNA]</scope>
    <source>
        <strain evidence="9 10">HR-BB</strain>
    </source>
</reference>
<dbReference type="HAMAP" id="MF_01416">
    <property type="entry name" value="ATP_synth_delta_bact"/>
    <property type="match status" value="1"/>
</dbReference>
<name>A0A2S5TE33_9GAMM</name>
<evidence type="ECO:0000256" key="8">
    <source>
        <dbReference type="HAMAP-Rule" id="MF_01416"/>
    </source>
</evidence>
<dbReference type="RefSeq" id="WP_104230841.1">
    <property type="nucleotide sequence ID" value="NZ_PSNW01000007.1"/>
</dbReference>
<keyword evidence="2 8" id="KW-0813">Transport</keyword>
<dbReference type="PANTHER" id="PTHR11910">
    <property type="entry name" value="ATP SYNTHASE DELTA CHAIN"/>
    <property type="match status" value="1"/>
</dbReference>
<dbReference type="GO" id="GO:0005886">
    <property type="term" value="C:plasma membrane"/>
    <property type="evidence" value="ECO:0007669"/>
    <property type="project" value="UniProtKB-SubCell"/>
</dbReference>
<dbReference type="PROSITE" id="PS00389">
    <property type="entry name" value="ATPASE_DELTA"/>
    <property type="match status" value="1"/>
</dbReference>
<proteinExistence type="inferred from homology"/>
<dbReference type="GO" id="GO:0046933">
    <property type="term" value="F:proton-transporting ATP synthase activity, rotational mechanism"/>
    <property type="evidence" value="ECO:0007669"/>
    <property type="project" value="UniProtKB-UniRule"/>
</dbReference>
<keyword evidence="5 8" id="KW-0472">Membrane</keyword>
<dbReference type="Proteomes" id="UP000238220">
    <property type="component" value="Unassembled WGS sequence"/>
</dbReference>
<comment type="similarity">
    <text evidence="8">Belongs to the ATPase delta chain family.</text>
</comment>
<dbReference type="Gene3D" id="1.10.520.20">
    <property type="entry name" value="N-terminal domain of the delta subunit of the F1F0-ATP synthase"/>
    <property type="match status" value="1"/>
</dbReference>
<dbReference type="AlphaFoldDB" id="A0A2S5TE33"/>
<dbReference type="NCBIfam" id="NF004402">
    <property type="entry name" value="PRK05758.2-2"/>
    <property type="match status" value="1"/>
</dbReference>
<gene>
    <name evidence="8" type="primary">atpH</name>
    <name evidence="9" type="ORF">C3942_13285</name>
</gene>
<evidence type="ECO:0000256" key="1">
    <source>
        <dbReference type="ARBA" id="ARBA00004370"/>
    </source>
</evidence>
<dbReference type="InterPro" id="IPR000711">
    <property type="entry name" value="ATPase_OSCP/dsu"/>
</dbReference>
<keyword evidence="6 8" id="KW-0139">CF(1)</keyword>
<protein>
    <recommendedName>
        <fullName evidence="8">ATP synthase subunit delta</fullName>
    </recommendedName>
    <alternativeName>
        <fullName evidence="8">ATP synthase F(1) sector subunit delta</fullName>
    </alternativeName>
    <alternativeName>
        <fullName evidence="8">F-type ATPase subunit delta</fullName>
        <shortName evidence="8">F-ATPase subunit delta</shortName>
    </alternativeName>
</protein>
<evidence type="ECO:0000256" key="6">
    <source>
        <dbReference type="ARBA" id="ARBA00023196"/>
    </source>
</evidence>
<evidence type="ECO:0000256" key="4">
    <source>
        <dbReference type="ARBA" id="ARBA00023065"/>
    </source>
</evidence>
<accession>A0A2S5TE33</accession>
<dbReference type="SUPFAM" id="SSF47928">
    <property type="entry name" value="N-terminal domain of the delta subunit of the F1F0-ATP synthase"/>
    <property type="match status" value="1"/>
</dbReference>
<sequence>MADITTLARPYAKAVFELARDSGKFADWSGVLKTIADAVTAPQVAALLGHPALTRADLAAALTQTIGPKLGAEGTALLKLLVENGRLVAAASIAQQYEALRAEAESRADVEITTAVPVADSQQQLLAGAVKKRLGRDVVIAWGVDEKLIAGAVIRAGDLVIDGSVKSELERLETALAH</sequence>
<dbReference type="OrthoDB" id="9816221at2"/>
<evidence type="ECO:0000256" key="3">
    <source>
        <dbReference type="ARBA" id="ARBA00022781"/>
    </source>
</evidence>
<keyword evidence="8" id="KW-1003">Cell membrane</keyword>
<keyword evidence="3 8" id="KW-0375">Hydrogen ion transport</keyword>
<comment type="function">
    <text evidence="8">F(1)F(0) ATP synthase produces ATP from ADP in the presence of a proton or sodium gradient. F-type ATPases consist of two structural domains, F(1) containing the extramembraneous catalytic core and F(0) containing the membrane proton channel, linked together by a central stalk and a peripheral stalk. During catalysis, ATP synthesis in the catalytic domain of F(1) is coupled via a rotary mechanism of the central stalk subunits to proton translocation.</text>
</comment>
<dbReference type="GO" id="GO:0045259">
    <property type="term" value="C:proton-transporting ATP synthase complex"/>
    <property type="evidence" value="ECO:0007669"/>
    <property type="project" value="UniProtKB-KW"/>
</dbReference>
<dbReference type="NCBIfam" id="TIGR01145">
    <property type="entry name" value="ATP_synt_delta"/>
    <property type="match status" value="1"/>
</dbReference>
<keyword evidence="7 8" id="KW-0066">ATP synthesis</keyword>
<evidence type="ECO:0000256" key="2">
    <source>
        <dbReference type="ARBA" id="ARBA00022448"/>
    </source>
</evidence>
<organism evidence="9 10">
    <name type="scientific">Solimonas fluminis</name>
    <dbReference type="NCBI Taxonomy" id="2086571"/>
    <lineage>
        <taxon>Bacteria</taxon>
        <taxon>Pseudomonadati</taxon>
        <taxon>Pseudomonadota</taxon>
        <taxon>Gammaproteobacteria</taxon>
        <taxon>Nevskiales</taxon>
        <taxon>Nevskiaceae</taxon>
        <taxon>Solimonas</taxon>
    </lineage>
</organism>
<keyword evidence="4 8" id="KW-0406">Ion transport</keyword>
<evidence type="ECO:0000256" key="7">
    <source>
        <dbReference type="ARBA" id="ARBA00023310"/>
    </source>
</evidence>
<comment type="subcellular location">
    <subcellularLocation>
        <location evidence="8">Cell membrane</location>
        <topology evidence="8">Peripheral membrane protein</topology>
    </subcellularLocation>
    <subcellularLocation>
        <location evidence="1">Membrane</location>
    </subcellularLocation>
</comment>
<comment type="caution">
    <text evidence="9">The sequence shown here is derived from an EMBL/GenBank/DDBJ whole genome shotgun (WGS) entry which is preliminary data.</text>
</comment>
<keyword evidence="10" id="KW-1185">Reference proteome</keyword>
<dbReference type="InterPro" id="IPR026015">
    <property type="entry name" value="ATP_synth_OSCP/delta_N_sf"/>
</dbReference>
<evidence type="ECO:0000313" key="9">
    <source>
        <dbReference type="EMBL" id="PPE73245.1"/>
    </source>
</evidence>
<evidence type="ECO:0000256" key="5">
    <source>
        <dbReference type="ARBA" id="ARBA00023136"/>
    </source>
</evidence>
<dbReference type="PRINTS" id="PR00125">
    <property type="entry name" value="ATPASEDELTA"/>
</dbReference>
<dbReference type="EMBL" id="PSNW01000007">
    <property type="protein sequence ID" value="PPE73245.1"/>
    <property type="molecule type" value="Genomic_DNA"/>
</dbReference>
<dbReference type="InterPro" id="IPR020781">
    <property type="entry name" value="ATPase_OSCP/d_CS"/>
</dbReference>
<evidence type="ECO:0000313" key="10">
    <source>
        <dbReference type="Proteomes" id="UP000238220"/>
    </source>
</evidence>
<dbReference type="Pfam" id="PF00213">
    <property type="entry name" value="OSCP"/>
    <property type="match status" value="1"/>
</dbReference>
<comment type="function">
    <text evidence="8">This protein is part of the stalk that links CF(0) to CF(1). It either transmits conformational changes from CF(0) to CF(1) or is implicated in proton conduction.</text>
</comment>